<dbReference type="RefSeq" id="WP_147070443.1">
    <property type="nucleotide sequence ID" value="NZ_AP021884.1"/>
</dbReference>
<sequence>MSYKRVQALGASIEYCISRTQPDSAIRRQIQTLWQIFTDPQQTGDADAALEDRAEPVYHPVR</sequence>
<keyword evidence="2" id="KW-1185">Reference proteome</keyword>
<dbReference type="AlphaFoldDB" id="A0A512L4H2"/>
<proteinExistence type="predicted"/>
<accession>A0A512L4H2</accession>
<dbReference type="EMBL" id="BKAD01000004">
    <property type="protein sequence ID" value="GEP29369.1"/>
    <property type="molecule type" value="Genomic_DNA"/>
</dbReference>
<gene>
    <name evidence="1" type="ORF">TPL01_05070</name>
</gene>
<reference evidence="1 2" key="1">
    <citation type="submission" date="2019-07" db="EMBL/GenBank/DDBJ databases">
        <title>Whole genome shotgun sequence of Thiobacillus plumbophilus NBRC 107929.</title>
        <authorList>
            <person name="Hosoyama A."/>
            <person name="Uohara A."/>
            <person name="Ohji S."/>
            <person name="Ichikawa N."/>
        </authorList>
    </citation>
    <scope>NUCLEOTIDE SEQUENCE [LARGE SCALE GENOMIC DNA]</scope>
    <source>
        <strain evidence="1 2">NBRC 107929</strain>
    </source>
</reference>
<organism evidence="1 2">
    <name type="scientific">Sulfuriferula plumbiphila</name>
    <dbReference type="NCBI Taxonomy" id="171865"/>
    <lineage>
        <taxon>Bacteria</taxon>
        <taxon>Pseudomonadati</taxon>
        <taxon>Pseudomonadota</taxon>
        <taxon>Betaproteobacteria</taxon>
        <taxon>Nitrosomonadales</taxon>
        <taxon>Sulfuricellaceae</taxon>
        <taxon>Sulfuriferula</taxon>
    </lineage>
</organism>
<dbReference type="Proteomes" id="UP000321337">
    <property type="component" value="Unassembled WGS sequence"/>
</dbReference>
<evidence type="ECO:0000313" key="1">
    <source>
        <dbReference type="EMBL" id="GEP29369.1"/>
    </source>
</evidence>
<evidence type="ECO:0000313" key="2">
    <source>
        <dbReference type="Proteomes" id="UP000321337"/>
    </source>
</evidence>
<comment type="caution">
    <text evidence="1">The sequence shown here is derived from an EMBL/GenBank/DDBJ whole genome shotgun (WGS) entry which is preliminary data.</text>
</comment>
<name>A0A512L4H2_9PROT</name>
<protein>
    <submittedName>
        <fullName evidence="1">Uncharacterized protein</fullName>
    </submittedName>
</protein>